<reference evidence="2" key="1">
    <citation type="journal article" date="2019" name="Sci. Rep.">
        <title>Draft genome of Tanacetum cinerariifolium, the natural source of mosquito coil.</title>
        <authorList>
            <person name="Yamashiro T."/>
            <person name="Shiraishi A."/>
            <person name="Satake H."/>
            <person name="Nakayama K."/>
        </authorList>
    </citation>
    <scope>NUCLEOTIDE SEQUENCE</scope>
</reference>
<feature type="compositionally biased region" description="Polar residues" evidence="1">
    <location>
        <begin position="7"/>
        <end position="16"/>
    </location>
</feature>
<accession>A0A699Q5J3</accession>
<feature type="non-terminal residue" evidence="2">
    <location>
        <position position="31"/>
    </location>
</feature>
<dbReference type="AlphaFoldDB" id="A0A699Q5J3"/>
<feature type="compositionally biased region" description="Acidic residues" evidence="1">
    <location>
        <begin position="18"/>
        <end position="31"/>
    </location>
</feature>
<evidence type="ECO:0000256" key="1">
    <source>
        <dbReference type="SAM" id="MobiDB-lite"/>
    </source>
</evidence>
<dbReference type="EMBL" id="BKCJ010970532">
    <property type="protein sequence ID" value="GFC56692.1"/>
    <property type="molecule type" value="Genomic_DNA"/>
</dbReference>
<sequence>MAIVHSPNHSPQTPTIVTDEDESNDDDVAIP</sequence>
<organism evidence="2">
    <name type="scientific">Tanacetum cinerariifolium</name>
    <name type="common">Dalmatian daisy</name>
    <name type="synonym">Chrysanthemum cinerariifolium</name>
    <dbReference type="NCBI Taxonomy" id="118510"/>
    <lineage>
        <taxon>Eukaryota</taxon>
        <taxon>Viridiplantae</taxon>
        <taxon>Streptophyta</taxon>
        <taxon>Embryophyta</taxon>
        <taxon>Tracheophyta</taxon>
        <taxon>Spermatophyta</taxon>
        <taxon>Magnoliopsida</taxon>
        <taxon>eudicotyledons</taxon>
        <taxon>Gunneridae</taxon>
        <taxon>Pentapetalae</taxon>
        <taxon>asterids</taxon>
        <taxon>campanulids</taxon>
        <taxon>Asterales</taxon>
        <taxon>Asteraceae</taxon>
        <taxon>Asteroideae</taxon>
        <taxon>Anthemideae</taxon>
        <taxon>Anthemidinae</taxon>
        <taxon>Tanacetum</taxon>
    </lineage>
</organism>
<protein>
    <submittedName>
        <fullName evidence="2">Uncharacterized protein</fullName>
    </submittedName>
</protein>
<proteinExistence type="predicted"/>
<evidence type="ECO:0000313" key="2">
    <source>
        <dbReference type="EMBL" id="GFC56692.1"/>
    </source>
</evidence>
<comment type="caution">
    <text evidence="2">The sequence shown here is derived from an EMBL/GenBank/DDBJ whole genome shotgun (WGS) entry which is preliminary data.</text>
</comment>
<gene>
    <name evidence="2" type="ORF">Tci_828662</name>
</gene>
<name>A0A699Q5J3_TANCI</name>
<feature type="region of interest" description="Disordered" evidence="1">
    <location>
        <begin position="1"/>
        <end position="31"/>
    </location>
</feature>